<name>A0A9Q0GI43_9ROSI</name>
<dbReference type="GO" id="GO:0046872">
    <property type="term" value="F:metal ion binding"/>
    <property type="evidence" value="ECO:0007669"/>
    <property type="project" value="UniProtKB-UniRule"/>
</dbReference>
<dbReference type="PROSITE" id="PS51746">
    <property type="entry name" value="PPM_2"/>
    <property type="match status" value="1"/>
</dbReference>
<dbReference type="OrthoDB" id="60843at2759"/>
<feature type="domain" description="PPM-type phosphatase" evidence="2">
    <location>
        <begin position="1"/>
        <end position="154"/>
    </location>
</feature>
<dbReference type="InterPro" id="IPR036457">
    <property type="entry name" value="PPM-type-like_dom_sf"/>
</dbReference>
<dbReference type="Proteomes" id="UP001141552">
    <property type="component" value="Unassembled WGS sequence"/>
</dbReference>
<dbReference type="PANTHER" id="PTHR12320">
    <property type="entry name" value="PROTEIN PHOSPHATASE 2C"/>
    <property type="match status" value="1"/>
</dbReference>
<dbReference type="InterPro" id="IPR039123">
    <property type="entry name" value="PPTC7"/>
</dbReference>
<dbReference type="PANTHER" id="PTHR12320:SF14">
    <property type="entry name" value="PROTEIN PHOSPHATASE"/>
    <property type="match status" value="1"/>
</dbReference>
<comment type="caution">
    <text evidence="3">The sequence shown here is derived from an EMBL/GenBank/DDBJ whole genome shotgun (WGS) entry which is preliminary data.</text>
</comment>
<evidence type="ECO:0000259" key="2">
    <source>
        <dbReference type="PROSITE" id="PS51746"/>
    </source>
</evidence>
<dbReference type="Gene3D" id="3.60.40.10">
    <property type="entry name" value="PPM-type phosphatase domain"/>
    <property type="match status" value="1"/>
</dbReference>
<accession>A0A9Q0GI43</accession>
<keyword evidence="1" id="KW-0378">Hydrolase</keyword>
<keyword evidence="1" id="KW-0904">Protein phosphatase</keyword>
<dbReference type="AlphaFoldDB" id="A0A9Q0GI43"/>
<keyword evidence="1" id="KW-0460">Magnesium</keyword>
<comment type="similarity">
    <text evidence="1">Belongs to the PP2C family.</text>
</comment>
<reference evidence="3" key="1">
    <citation type="submission" date="2022-02" db="EMBL/GenBank/DDBJ databases">
        <authorList>
            <person name="Henning P.M."/>
            <person name="McCubbin A.G."/>
            <person name="Shore J.S."/>
        </authorList>
    </citation>
    <scope>NUCLEOTIDE SEQUENCE</scope>
    <source>
        <strain evidence="3">F60SS</strain>
        <tissue evidence="3">Leaves</tissue>
    </source>
</reference>
<gene>
    <name evidence="3" type="ORF">Tsubulata_036869</name>
</gene>
<dbReference type="InterPro" id="IPR001932">
    <property type="entry name" value="PPM-type_phosphatase-like_dom"/>
</dbReference>
<protein>
    <recommendedName>
        <fullName evidence="1">Protein phosphatase</fullName>
        <ecNumber evidence="1">3.1.3.16</ecNumber>
    </recommendedName>
</protein>
<sequence length="154" mass="17220">MDHAFSSAVSLEPSKVVDPNALLLDAHSKTKAQGYSTACITTLRREDNKLCYTNVGDSGFLVFQNKRLLFCSPTQQHHFNCLYQLKKGAEARVCEGEVEVEGGDVVVAGSDGLLDNLFVEEMEWILEDTVEGRRIVLHVHSINWWLVLSRIQLG</sequence>
<keyword evidence="1" id="KW-0479">Metal-binding</keyword>
<comment type="catalytic activity">
    <reaction evidence="1">
        <text>O-phospho-L-threonyl-[protein] + H2O = L-threonyl-[protein] + phosphate</text>
        <dbReference type="Rhea" id="RHEA:47004"/>
        <dbReference type="Rhea" id="RHEA-COMP:11060"/>
        <dbReference type="Rhea" id="RHEA-COMP:11605"/>
        <dbReference type="ChEBI" id="CHEBI:15377"/>
        <dbReference type="ChEBI" id="CHEBI:30013"/>
        <dbReference type="ChEBI" id="CHEBI:43474"/>
        <dbReference type="ChEBI" id="CHEBI:61977"/>
        <dbReference type="EC" id="3.1.3.16"/>
    </reaction>
</comment>
<comment type="cofactor">
    <cofactor evidence="1">
        <name>Mn(2+)</name>
        <dbReference type="ChEBI" id="CHEBI:29035"/>
    </cofactor>
</comment>
<evidence type="ECO:0000313" key="4">
    <source>
        <dbReference type="Proteomes" id="UP001141552"/>
    </source>
</evidence>
<comment type="cofactor">
    <cofactor evidence="1">
        <name>Mg(2+)</name>
        <dbReference type="ChEBI" id="CHEBI:18420"/>
    </cofactor>
</comment>
<dbReference type="EMBL" id="JAKUCV010000251">
    <property type="protein sequence ID" value="KAJ4850698.1"/>
    <property type="molecule type" value="Genomic_DNA"/>
</dbReference>
<comment type="catalytic activity">
    <reaction evidence="1">
        <text>O-phospho-L-seryl-[protein] + H2O = L-seryl-[protein] + phosphate</text>
        <dbReference type="Rhea" id="RHEA:20629"/>
        <dbReference type="Rhea" id="RHEA-COMP:9863"/>
        <dbReference type="Rhea" id="RHEA-COMP:11604"/>
        <dbReference type="ChEBI" id="CHEBI:15377"/>
        <dbReference type="ChEBI" id="CHEBI:29999"/>
        <dbReference type="ChEBI" id="CHEBI:43474"/>
        <dbReference type="ChEBI" id="CHEBI:83421"/>
        <dbReference type="EC" id="3.1.3.16"/>
    </reaction>
</comment>
<dbReference type="SUPFAM" id="SSF81606">
    <property type="entry name" value="PP2C-like"/>
    <property type="match status" value="1"/>
</dbReference>
<dbReference type="EC" id="3.1.3.16" evidence="1"/>
<evidence type="ECO:0000313" key="3">
    <source>
        <dbReference type="EMBL" id="KAJ4850698.1"/>
    </source>
</evidence>
<proteinExistence type="inferred from homology"/>
<reference evidence="3" key="2">
    <citation type="journal article" date="2023" name="Plants (Basel)">
        <title>Annotation of the Turnera subulata (Passifloraceae) Draft Genome Reveals the S-Locus Evolved after the Divergence of Turneroideae from Passifloroideae in a Stepwise Manner.</title>
        <authorList>
            <person name="Henning P.M."/>
            <person name="Roalson E.H."/>
            <person name="Mir W."/>
            <person name="McCubbin A.G."/>
            <person name="Shore J.S."/>
        </authorList>
    </citation>
    <scope>NUCLEOTIDE SEQUENCE</scope>
    <source>
        <strain evidence="3">F60SS</strain>
    </source>
</reference>
<evidence type="ECO:0000256" key="1">
    <source>
        <dbReference type="RuleBase" id="RU366020"/>
    </source>
</evidence>
<dbReference type="GO" id="GO:0004722">
    <property type="term" value="F:protein serine/threonine phosphatase activity"/>
    <property type="evidence" value="ECO:0007669"/>
    <property type="project" value="UniProtKB-EC"/>
</dbReference>
<organism evidence="3 4">
    <name type="scientific">Turnera subulata</name>
    <dbReference type="NCBI Taxonomy" id="218843"/>
    <lineage>
        <taxon>Eukaryota</taxon>
        <taxon>Viridiplantae</taxon>
        <taxon>Streptophyta</taxon>
        <taxon>Embryophyta</taxon>
        <taxon>Tracheophyta</taxon>
        <taxon>Spermatophyta</taxon>
        <taxon>Magnoliopsida</taxon>
        <taxon>eudicotyledons</taxon>
        <taxon>Gunneridae</taxon>
        <taxon>Pentapetalae</taxon>
        <taxon>rosids</taxon>
        <taxon>fabids</taxon>
        <taxon>Malpighiales</taxon>
        <taxon>Passifloraceae</taxon>
        <taxon>Turnera</taxon>
    </lineage>
</organism>
<keyword evidence="4" id="KW-1185">Reference proteome</keyword>
<keyword evidence="1" id="KW-0464">Manganese</keyword>